<keyword evidence="2" id="KW-1185">Reference proteome</keyword>
<reference evidence="1" key="1">
    <citation type="submission" date="2015-05" db="EMBL/GenBank/DDBJ databases">
        <title>Permanent draft genome of Rhodopirellula islandicus K833.</title>
        <authorList>
            <person name="Kizina J."/>
            <person name="Richter M."/>
            <person name="Glockner F.O."/>
            <person name="Harder J."/>
        </authorList>
    </citation>
    <scope>NUCLEOTIDE SEQUENCE [LARGE SCALE GENOMIC DNA]</scope>
    <source>
        <strain evidence="1">K833</strain>
    </source>
</reference>
<dbReference type="AlphaFoldDB" id="A0A0J1BGL6"/>
<proteinExistence type="predicted"/>
<dbReference type="STRING" id="595434.RISK_002298"/>
<evidence type="ECO:0000313" key="1">
    <source>
        <dbReference type="EMBL" id="KLU05666.1"/>
    </source>
</evidence>
<gene>
    <name evidence="1" type="ORF">RISK_002298</name>
</gene>
<protein>
    <submittedName>
        <fullName evidence="1">Uncharacterized protein</fullName>
    </submittedName>
</protein>
<evidence type="ECO:0000313" key="2">
    <source>
        <dbReference type="Proteomes" id="UP000036367"/>
    </source>
</evidence>
<organism evidence="1 2">
    <name type="scientific">Rhodopirellula islandica</name>
    <dbReference type="NCBI Taxonomy" id="595434"/>
    <lineage>
        <taxon>Bacteria</taxon>
        <taxon>Pseudomonadati</taxon>
        <taxon>Planctomycetota</taxon>
        <taxon>Planctomycetia</taxon>
        <taxon>Pirellulales</taxon>
        <taxon>Pirellulaceae</taxon>
        <taxon>Rhodopirellula</taxon>
    </lineage>
</organism>
<dbReference type="EMBL" id="LECT01000017">
    <property type="protein sequence ID" value="KLU05666.1"/>
    <property type="molecule type" value="Genomic_DNA"/>
</dbReference>
<dbReference type="Proteomes" id="UP000036367">
    <property type="component" value="Unassembled WGS sequence"/>
</dbReference>
<accession>A0A0J1BGL6</accession>
<sequence length="44" mass="4889">MEATTLAKTFQMPKDSCRPALQGVFCLSRHDKDGRATLMRTAGF</sequence>
<dbReference type="PATRIC" id="fig|595434.4.peg.2192"/>
<comment type="caution">
    <text evidence="1">The sequence shown here is derived from an EMBL/GenBank/DDBJ whole genome shotgun (WGS) entry which is preliminary data.</text>
</comment>
<name>A0A0J1BGL6_RHOIS</name>